<dbReference type="PANTHER" id="PTHR28122">
    <property type="entry name" value="E3 UBIQUITIN-PROTEIN LIGASE SUBSTRATE RECEPTOR MMS22"/>
    <property type="match status" value="1"/>
</dbReference>
<evidence type="ECO:0000313" key="4">
    <source>
        <dbReference type="Proteomes" id="UP000434172"/>
    </source>
</evidence>
<dbReference type="InterPro" id="IPR027417">
    <property type="entry name" value="P-loop_NTPase"/>
</dbReference>
<dbReference type="Pfam" id="PF00004">
    <property type="entry name" value="AAA"/>
    <property type="match status" value="1"/>
</dbReference>
<feature type="region of interest" description="Disordered" evidence="1">
    <location>
        <begin position="574"/>
        <end position="743"/>
    </location>
</feature>
<gene>
    <name evidence="3" type="ORF">GQ607_004642</name>
</gene>
<feature type="region of interest" description="Disordered" evidence="1">
    <location>
        <begin position="2308"/>
        <end position="2379"/>
    </location>
</feature>
<sequence>MANWKELGEVPDSDDELDFDSQEFEGTHQDADLPTKRPDEALQSPQAPEDSVWDVPPSSQANADATSKTNPPTSSPEETRLPVEEPPSSPLSSAQDVDDLADIFDLEDLPAAAPPPTRHMYTVGGRDESPDPLGGDDSISTSYVKITAPPPAFPRENDTRSLSPPTALMASPPRMPSSSLRRGRSPAQNVQSLPRSQQSPPSSPQRSRTSPEGPRMRQKGPRASPERLPRNGLSSLSSQPRPPVRQRDSDTSRGEQIARETAAQHARSFRPRKPIQQHPYLIENAQYSKVFKSHGLRPVRMPNEPAARRQRADEDSQEKDFEASQESVLDGQNETTDESQSHGLEEPLSHDILRMSLSPSPSPLRTSSPKHKGGPSSQPSQDGETDNTSLSDNGDLPSIDEIFRKSTTAQGKKRRRLMGTGVVRSRPAKEVATTEQPPPGPTFQTYDEIYGVLSSSPLPPQLPNAPVDLGAGSIPPSGTDLAQVLFDDDDDDDPFRSPSPPRRASAPVNHEVVDITMADISAAEDDQPDFGGFAAMSAPESEDGAGSGPESESEALRNVGRRIRGVLPASWLRLDQQASRPKPAQQHHREPSPEMTQRRGVAVRRIGRSTTTTAASFIFDDSDEEPTSASRPAGTALVNVDTMSPQRRRPPVIELDDGDSSAMEDNGVDQMAPSRKRQMTLKESFRPAKRLKKSKSTSNAQPKKRGRPPKSASRSTTTPRLDPWVTTQKSAPGAPQATARAKTPPRLSILDVIEPDAPQFLKVAARAAQSKRNLGRSSPRNKTIRLATRKDNVDAGTVLQKWKGNKIQPRQGLQRKRSTRTKPTARNPLAQLSTNVFSQTMAASPKSRTATQPARTIQDNDQVATPSPSGRRPQRPLSRQSSFASQHATNRPAQLETDLAEQPGRIAFQARKRALDALFRRSRSQSLSARSMHLDSVIDDACSVVSERVIETRGSPEPSITEKHRPKRSRKAVPPVRIDVAAAQFLYANDPLPTTDVSTPAEAPRTTHADNQLLGLGPFGTHYTQHFDTFPLDRGVFFHESTLIGSGKVDSAVDERFSDKLWESRPRVSFHLGEQVLRWDIWTEQVSSEFGILMDGMLDQVLKPVPTSEAGFNAKDAARFVLDYVLKSMSFTDDNGALSFVARLSDVTRASLSRLDSELSLDSSQRLELTDVLSNLLLIVSAAVRLCQKRASLISETFTLENLLRKAAEALVSSLLTSGLDEVTNLYDDLQTLRYRERGIRSDKVVPHAWVVLMRVLESLRVPRMNFWDVTFPHLIKPAIIRGSNAQEFECLWKDMFTLLPLCEFDNLGVLIADKRHHTPVEGWNLPQQVLKRVFQLYRDNPRQSPSFNDYCRTLVARCHYLVEQWGWQKCSGMIGTIFDFFGSQNLSHLRNEEAFRSARFLDNLHTSPSLKVEAEDRCFHIFLKLVALVIKKLRKKDMVNDIRNLVTRTLPNHDRQYSKEQDVHAHDLAALRNHHDLLCTLFWAAPPDLRPPIHNLQKLVIPASSHKEACLINLRAWNQLARFVVHEESSLSFLPLANWQADVFKQLVDQYNSAAADMQRQFLAMPKDATNRISESFMNAIVEKNKAATMEIMLFSVKSSMDVVQYANSLELARLASSTVQLQHVFQHFSALPADFPSALLQASLTTFERLIVRIETVFNEDGDSQDSMVGVESEEAILMLERELAAGFFSMSRCILANQANRGKPLVKSVSSGCVEQCVVLSGMMSSLFVRCRMMQYSQIFKRNQRFGLFDNMPHKLSLEQRPYLPLFLSTVMQRPGDVKLDDMGIDLLHLWLLIIVQPNHCLRFENQLGQQMQRQGFPYVPNRTLGFVANPGYMSNRDFFEYAMKWMRQSLQTMNAAEKKKELSNFSKALDNAMQQMRTDLQVTANDSTNDSTEHSTYVRFVRNIISLITTYGTDICKVPPFFREVSKAYSPPAEDPELQVAKILSYGLKLAEGNTGIASSLFYLLLNNFKKALQLGRLPQQVLLLKTAMQSDAVVAFTLRMLSAVLHATKSSPEAYALLDVFCDALELEWNGSVVARQLNDDVLTAMSTLITSTLDWATGLRGTPVSAEHIHALRKIVWLVNTLQPTFESYSLKQGEVKWWDEVMEKLDWFSVLVNGAEEYLDTQLERSQVPPLSPSGLFRRLREAKNFKIQDAMVLEWSRVIVDDVQRNWVVKGPVWTVPGSTCDNSSTQPAHGTIKLDWDNQELVITLHDQLRIWSQWWTSGKKEPGAQGGFDFEDFAAGSKSLSTRSAFALQRHRQLLAYRPCFFRMHAIGPRALASASRVSASSRLAAFSARRQCRHFHPSFRLRKGPSEGSADDGKPPEKPASEQDDGNSRDQDGVKTEQPTNESAFRRSRGGAFASARARLSRPRAADELPPVKLPQSFLDSNVSLYDPENRINTLTNDLWHHRYMGARWHDLLWKDLDLVFSQVSWSESRLQDALRNLREGNTEAVERRNRILAEASQWLSLSIDEMRSSNNLQSSREPLPTTDFADMLRYSNKFILSNLLSQHTRDTINSDPIQEQVADQDDVLQTLVEQYIEEGRPLPKRDGLRLFDPRIRGEIVTAVRAELALQPTTDMLGRELKRPLTVVHIPNYTGRSHTRKLMKHVASCVEADIIHLDAQELGMLVGDYIGQDCAYSRGPISMMGYRAAEMNGRLAKSEEPAKPSEEDVAGEIEAAWVHINHQEGGNGFNNPMEDELQKIKEGAKDYMLPSVDRWENLKINAALEEIANATTKTSSQPDRNLIIHVDDFVELNMTLEGALILGRLRSIVDTMWRSGRRVTLVGTSSNENPSEQYATTLKDIAAEECLVPLPLNFQRITNASNTKKIYEANDYLQENLRNIRHMLRTIAGSSPDTSKLRIVGVSKSHPPQFLLDDAEGSYMEVSLIPRVLATSVLPLPDVYHITRLFYACQGSVSPDQSWRVLFDVVESSSYSTAQLHRVQDKPTRSKPSSSSSSSADSTRAEPERLRVSGSYNDYEKKLLAGLVNSNEIKTTFDDVHADPETKSALKLLTSLSLIRPEAFTYGVLATDRIPGCLLYGPPGTGKTLLAKAVAKESGANMLEVSGASINDMYVGQSEKNVRALFSLAKKLSPLVIFIDEADALLAARGQRNRAAHRETINQFLREWDGMNDTKAFIMVATNRPFDLDDAVLRRLPRKILVDLPLKQDRASILRILLKGEDLDDSVSIDDVARQTVLYSGSDLKNLCVAAAMTAVQEESEEAAKHTGPEPYVFPPKRTLRKHHFDKALKMIAASVSEDMDSLKSIRRFDEKYGDVRSKNSQKRKGMGFGVIPTPSDAEEARVRQAVAV</sequence>
<feature type="region of interest" description="Disordered" evidence="1">
    <location>
        <begin position="293"/>
        <end position="442"/>
    </location>
</feature>
<dbReference type="Gene3D" id="1.10.8.60">
    <property type="match status" value="1"/>
</dbReference>
<keyword evidence="4" id="KW-1185">Reference proteome</keyword>
<feature type="compositionally biased region" description="Acidic residues" evidence="1">
    <location>
        <begin position="96"/>
        <end position="108"/>
    </location>
</feature>
<feature type="compositionally biased region" description="Polar residues" evidence="1">
    <location>
        <begin position="770"/>
        <end position="781"/>
    </location>
</feature>
<feature type="compositionally biased region" description="Basic and acidic residues" evidence="1">
    <location>
        <begin position="25"/>
        <end position="40"/>
    </location>
</feature>
<dbReference type="GO" id="GO:0035361">
    <property type="term" value="C:Cul8-RING ubiquitin ligase complex"/>
    <property type="evidence" value="ECO:0007669"/>
    <property type="project" value="TreeGrafter"/>
</dbReference>
<dbReference type="Gene3D" id="3.40.50.300">
    <property type="entry name" value="P-loop containing nucleotide triphosphate hydrolases"/>
    <property type="match status" value="1"/>
</dbReference>
<dbReference type="InterPro" id="IPR041569">
    <property type="entry name" value="AAA_lid_3"/>
</dbReference>
<dbReference type="GO" id="GO:0016887">
    <property type="term" value="F:ATP hydrolysis activity"/>
    <property type="evidence" value="ECO:0007669"/>
    <property type="project" value="InterPro"/>
</dbReference>
<dbReference type="GO" id="GO:0000724">
    <property type="term" value="P:double-strand break repair via homologous recombination"/>
    <property type="evidence" value="ECO:0007669"/>
    <property type="project" value="TreeGrafter"/>
</dbReference>
<dbReference type="EMBL" id="WOWK01000019">
    <property type="protein sequence ID" value="KAF0328162.1"/>
    <property type="molecule type" value="Genomic_DNA"/>
</dbReference>
<evidence type="ECO:0000256" key="1">
    <source>
        <dbReference type="SAM" id="MobiDB-lite"/>
    </source>
</evidence>
<dbReference type="SMART" id="SM00382">
    <property type="entry name" value="AAA"/>
    <property type="match status" value="1"/>
</dbReference>
<feature type="compositionally biased region" description="Basic and acidic residues" evidence="1">
    <location>
        <begin position="339"/>
        <end position="353"/>
    </location>
</feature>
<feature type="compositionally biased region" description="Polar residues" evidence="1">
    <location>
        <begin position="883"/>
        <end position="892"/>
    </location>
</feature>
<proteinExistence type="predicted"/>
<dbReference type="InterPro" id="IPR003959">
    <property type="entry name" value="ATPase_AAA_core"/>
</dbReference>
<dbReference type="PRINTS" id="PR00830">
    <property type="entry name" value="ENDOLAPTASE"/>
</dbReference>
<feature type="compositionally biased region" description="Low complexity" evidence="1">
    <location>
        <begin position="866"/>
        <end position="882"/>
    </location>
</feature>
<dbReference type="GO" id="GO:0031297">
    <property type="term" value="P:replication fork processing"/>
    <property type="evidence" value="ECO:0007669"/>
    <property type="project" value="InterPro"/>
</dbReference>
<feature type="region of interest" description="Disordered" evidence="1">
    <location>
        <begin position="768"/>
        <end position="904"/>
    </location>
</feature>
<feature type="compositionally biased region" description="Polar residues" evidence="1">
    <location>
        <begin position="830"/>
        <end position="865"/>
    </location>
</feature>
<dbReference type="OrthoDB" id="2386201at2759"/>
<feature type="compositionally biased region" description="Basic and acidic residues" evidence="1">
    <location>
        <begin position="306"/>
        <end position="322"/>
    </location>
</feature>
<feature type="region of interest" description="Disordered" evidence="1">
    <location>
        <begin position="2941"/>
        <end position="2974"/>
    </location>
</feature>
<dbReference type="SUPFAM" id="SSF52540">
    <property type="entry name" value="P-loop containing nucleoside triphosphate hydrolases"/>
    <property type="match status" value="1"/>
</dbReference>
<dbReference type="Pfam" id="PF09462">
    <property type="entry name" value="Mus7"/>
    <property type="match status" value="1"/>
</dbReference>
<dbReference type="GO" id="GO:0005634">
    <property type="term" value="C:nucleus"/>
    <property type="evidence" value="ECO:0007669"/>
    <property type="project" value="InterPro"/>
</dbReference>
<comment type="caution">
    <text evidence="3">The sequence shown here is derived from an EMBL/GenBank/DDBJ whole genome shotgun (WGS) entry which is preliminary data.</text>
</comment>
<feature type="compositionally biased region" description="Polar residues" evidence="1">
    <location>
        <begin position="375"/>
        <end position="392"/>
    </location>
</feature>
<feature type="compositionally biased region" description="Polar residues" evidence="1">
    <location>
        <begin position="324"/>
        <end position="334"/>
    </location>
</feature>
<dbReference type="PANTHER" id="PTHR28122:SF1">
    <property type="entry name" value="E3 UBIQUITIN-PROTEIN LIGASE SUBSTRATE RECEPTOR MMS22"/>
    <property type="match status" value="1"/>
</dbReference>
<feature type="domain" description="AAA+ ATPase" evidence="2">
    <location>
        <begin position="3036"/>
        <end position="3169"/>
    </location>
</feature>
<feature type="compositionally biased region" description="Polar residues" evidence="1">
    <location>
        <begin position="712"/>
        <end position="730"/>
    </location>
</feature>
<feature type="compositionally biased region" description="Low complexity" evidence="1">
    <location>
        <begin position="2953"/>
        <end position="2965"/>
    </location>
</feature>
<feature type="compositionally biased region" description="Low complexity" evidence="1">
    <location>
        <begin position="356"/>
        <end position="367"/>
    </location>
</feature>
<accession>A0A8H3ZUQ7</accession>
<evidence type="ECO:0000259" key="2">
    <source>
        <dbReference type="SMART" id="SM00382"/>
    </source>
</evidence>
<feature type="compositionally biased region" description="Low complexity" evidence="1">
    <location>
        <begin position="191"/>
        <end position="211"/>
    </location>
</feature>
<feature type="region of interest" description="Disordered" evidence="1">
    <location>
        <begin position="3280"/>
        <end position="3303"/>
    </location>
</feature>
<dbReference type="GO" id="GO:0005524">
    <property type="term" value="F:ATP binding"/>
    <property type="evidence" value="ECO:0007669"/>
    <property type="project" value="InterPro"/>
</dbReference>
<dbReference type="InterPro" id="IPR003593">
    <property type="entry name" value="AAA+_ATPase"/>
</dbReference>
<dbReference type="InterPro" id="IPR019021">
    <property type="entry name" value="Mms22"/>
</dbReference>
<name>A0A8H3ZUQ7_9PEZI</name>
<feature type="region of interest" description="Disordered" evidence="1">
    <location>
        <begin position="454"/>
        <end position="560"/>
    </location>
</feature>
<organism evidence="3 4">
    <name type="scientific">Colletotrichum asianum</name>
    <dbReference type="NCBI Taxonomy" id="702518"/>
    <lineage>
        <taxon>Eukaryota</taxon>
        <taxon>Fungi</taxon>
        <taxon>Dikarya</taxon>
        <taxon>Ascomycota</taxon>
        <taxon>Pezizomycotina</taxon>
        <taxon>Sordariomycetes</taxon>
        <taxon>Hypocreomycetidae</taxon>
        <taxon>Glomerellales</taxon>
        <taxon>Glomerellaceae</taxon>
        <taxon>Colletotrichum</taxon>
        <taxon>Colletotrichum gloeosporioides species complex</taxon>
    </lineage>
</organism>
<reference evidence="3 4" key="1">
    <citation type="submission" date="2019-12" db="EMBL/GenBank/DDBJ databases">
        <title>A genome sequence resource for the geographically widespread anthracnose pathogen Colletotrichum asianum.</title>
        <authorList>
            <person name="Meng Y."/>
        </authorList>
    </citation>
    <scope>NUCLEOTIDE SEQUENCE [LARGE SCALE GENOMIC DNA]</scope>
    <source>
        <strain evidence="3 4">ICMP 18580</strain>
    </source>
</reference>
<feature type="compositionally biased region" description="Polar residues" evidence="1">
    <location>
        <begin position="57"/>
        <end position="76"/>
    </location>
</feature>
<dbReference type="Pfam" id="PF17862">
    <property type="entry name" value="AAA_lid_3"/>
    <property type="match status" value="1"/>
</dbReference>
<protein>
    <submittedName>
        <fullName evidence="3">Mus7 mms22 family protein</fullName>
    </submittedName>
</protein>
<feature type="region of interest" description="Disordered" evidence="1">
    <location>
        <begin position="953"/>
        <end position="973"/>
    </location>
</feature>
<feature type="compositionally biased region" description="Acidic residues" evidence="1">
    <location>
        <begin position="9"/>
        <end position="23"/>
    </location>
</feature>
<dbReference type="Proteomes" id="UP000434172">
    <property type="component" value="Unassembled WGS sequence"/>
</dbReference>
<evidence type="ECO:0000313" key="3">
    <source>
        <dbReference type="EMBL" id="KAF0328162.1"/>
    </source>
</evidence>
<feature type="compositionally biased region" description="Basic and acidic residues" evidence="1">
    <location>
        <begin position="245"/>
        <end position="258"/>
    </location>
</feature>
<feature type="compositionally biased region" description="Basic and acidic residues" evidence="1">
    <location>
        <begin position="2322"/>
        <end position="2346"/>
    </location>
</feature>
<feature type="region of interest" description="Disordered" evidence="1">
    <location>
        <begin position="1"/>
        <end position="281"/>
    </location>
</feature>